<dbReference type="eggNOG" id="ENOG502SSAS">
    <property type="taxonomic scope" value="Eukaryota"/>
</dbReference>
<dbReference type="InterPro" id="IPR000772">
    <property type="entry name" value="Ricin_B_lectin"/>
</dbReference>
<sequence>MARIQSGGLYKFINAKGGTVIDLSGGDNRSIIGYPETGGPNQAWVFEQTSDGPWTIRSVSSGKFLGVEDSYGDATPVVAVDSPFRWDIWPDEQNPGHYRFFVPNTPFVLDLADHGNPTPGTPVTLWTQWEGTNQSWSVEPAQ</sequence>
<accession>R7SGQ1</accession>
<gene>
    <name evidence="2" type="ORF">CONPUDRAFT_85956</name>
</gene>
<dbReference type="OrthoDB" id="2131701at2759"/>
<dbReference type="GeneID" id="19211050"/>
<dbReference type="CDD" id="cd23422">
    <property type="entry name" value="beta-trefoil_Ricin_MPL_CNL"/>
    <property type="match status" value="1"/>
</dbReference>
<reference evidence="3" key="1">
    <citation type="journal article" date="2012" name="Science">
        <title>The Paleozoic origin of enzymatic lignin decomposition reconstructed from 31 fungal genomes.</title>
        <authorList>
            <person name="Floudas D."/>
            <person name="Binder M."/>
            <person name="Riley R."/>
            <person name="Barry K."/>
            <person name="Blanchette R.A."/>
            <person name="Henrissat B."/>
            <person name="Martinez A.T."/>
            <person name="Otillar R."/>
            <person name="Spatafora J.W."/>
            <person name="Yadav J.S."/>
            <person name="Aerts A."/>
            <person name="Benoit I."/>
            <person name="Boyd A."/>
            <person name="Carlson A."/>
            <person name="Copeland A."/>
            <person name="Coutinho P.M."/>
            <person name="de Vries R.P."/>
            <person name="Ferreira P."/>
            <person name="Findley K."/>
            <person name="Foster B."/>
            <person name="Gaskell J."/>
            <person name="Glotzer D."/>
            <person name="Gorecki P."/>
            <person name="Heitman J."/>
            <person name="Hesse C."/>
            <person name="Hori C."/>
            <person name="Igarashi K."/>
            <person name="Jurgens J.A."/>
            <person name="Kallen N."/>
            <person name="Kersten P."/>
            <person name="Kohler A."/>
            <person name="Kuees U."/>
            <person name="Kumar T.K.A."/>
            <person name="Kuo A."/>
            <person name="LaButti K."/>
            <person name="Larrondo L.F."/>
            <person name="Lindquist E."/>
            <person name="Ling A."/>
            <person name="Lombard V."/>
            <person name="Lucas S."/>
            <person name="Lundell T."/>
            <person name="Martin R."/>
            <person name="McLaughlin D.J."/>
            <person name="Morgenstern I."/>
            <person name="Morin E."/>
            <person name="Murat C."/>
            <person name="Nagy L.G."/>
            <person name="Nolan M."/>
            <person name="Ohm R.A."/>
            <person name="Patyshakuliyeva A."/>
            <person name="Rokas A."/>
            <person name="Ruiz-Duenas F.J."/>
            <person name="Sabat G."/>
            <person name="Salamov A."/>
            <person name="Samejima M."/>
            <person name="Schmutz J."/>
            <person name="Slot J.C."/>
            <person name="St John F."/>
            <person name="Stenlid J."/>
            <person name="Sun H."/>
            <person name="Sun S."/>
            <person name="Syed K."/>
            <person name="Tsang A."/>
            <person name="Wiebenga A."/>
            <person name="Young D."/>
            <person name="Pisabarro A."/>
            <person name="Eastwood D.C."/>
            <person name="Martin F."/>
            <person name="Cullen D."/>
            <person name="Grigoriev I.V."/>
            <person name="Hibbett D.S."/>
        </authorList>
    </citation>
    <scope>NUCLEOTIDE SEQUENCE [LARGE SCALE GENOMIC DNA]</scope>
    <source>
        <strain evidence="3">RWD-64-598 SS2</strain>
    </source>
</reference>
<dbReference type="AlphaFoldDB" id="R7SGQ1"/>
<dbReference type="Proteomes" id="UP000053558">
    <property type="component" value="Unassembled WGS sequence"/>
</dbReference>
<dbReference type="Gene3D" id="2.80.10.50">
    <property type="match status" value="1"/>
</dbReference>
<evidence type="ECO:0000259" key="1">
    <source>
        <dbReference type="Pfam" id="PF14200"/>
    </source>
</evidence>
<dbReference type="Pfam" id="PF14200">
    <property type="entry name" value="RicinB_lectin_2"/>
    <property type="match status" value="1"/>
</dbReference>
<proteinExistence type="predicted"/>
<protein>
    <submittedName>
        <fullName evidence="2">Carbohydrate-binding module family 13 protein</fullName>
    </submittedName>
</protein>
<keyword evidence="3" id="KW-1185">Reference proteome</keyword>
<dbReference type="InterPro" id="IPR035992">
    <property type="entry name" value="Ricin_B-like_lectins"/>
</dbReference>
<organism evidence="2 3">
    <name type="scientific">Coniophora puteana (strain RWD-64-598)</name>
    <name type="common">Brown rot fungus</name>
    <dbReference type="NCBI Taxonomy" id="741705"/>
    <lineage>
        <taxon>Eukaryota</taxon>
        <taxon>Fungi</taxon>
        <taxon>Dikarya</taxon>
        <taxon>Basidiomycota</taxon>
        <taxon>Agaricomycotina</taxon>
        <taxon>Agaricomycetes</taxon>
        <taxon>Agaricomycetidae</taxon>
        <taxon>Boletales</taxon>
        <taxon>Coniophorineae</taxon>
        <taxon>Coniophoraceae</taxon>
        <taxon>Coniophora</taxon>
    </lineage>
</organism>
<dbReference type="PROSITE" id="PS50231">
    <property type="entry name" value="RICIN_B_LECTIN"/>
    <property type="match status" value="1"/>
</dbReference>
<dbReference type="EMBL" id="JH711593">
    <property type="protein sequence ID" value="EIW74214.1"/>
    <property type="molecule type" value="Genomic_DNA"/>
</dbReference>
<evidence type="ECO:0000313" key="2">
    <source>
        <dbReference type="EMBL" id="EIW74214.1"/>
    </source>
</evidence>
<dbReference type="KEGG" id="cput:CONPUDRAFT_85956"/>
<dbReference type="SUPFAM" id="SSF50370">
    <property type="entry name" value="Ricin B-like lectins"/>
    <property type="match status" value="1"/>
</dbReference>
<name>R7SGQ1_CONPW</name>
<dbReference type="OMA" id="MSFEAGK"/>
<feature type="domain" description="Ricin B lectin" evidence="1">
    <location>
        <begin position="40"/>
        <end position="126"/>
    </location>
</feature>
<evidence type="ECO:0000313" key="3">
    <source>
        <dbReference type="Proteomes" id="UP000053558"/>
    </source>
</evidence>
<dbReference type="RefSeq" id="XP_007775577.1">
    <property type="nucleotide sequence ID" value="XM_007777387.1"/>
</dbReference>